<dbReference type="AlphaFoldDB" id="A0A0U1MAP8"/>
<dbReference type="EMBL" id="CVMT01000014">
    <property type="protein sequence ID" value="CRG92694.1"/>
    <property type="molecule type" value="Genomic_DNA"/>
</dbReference>
<dbReference type="Pfam" id="PF20150">
    <property type="entry name" value="2EXR"/>
    <property type="match status" value="1"/>
</dbReference>
<evidence type="ECO:0000313" key="3">
    <source>
        <dbReference type="Proteomes" id="UP000054383"/>
    </source>
</evidence>
<evidence type="ECO:0000313" key="2">
    <source>
        <dbReference type="EMBL" id="CRG92694.1"/>
    </source>
</evidence>
<organism evidence="2 3">
    <name type="scientific">Talaromyces islandicus</name>
    <name type="common">Penicillium islandicum</name>
    <dbReference type="NCBI Taxonomy" id="28573"/>
    <lineage>
        <taxon>Eukaryota</taxon>
        <taxon>Fungi</taxon>
        <taxon>Dikarya</taxon>
        <taxon>Ascomycota</taxon>
        <taxon>Pezizomycotina</taxon>
        <taxon>Eurotiomycetes</taxon>
        <taxon>Eurotiomycetidae</taxon>
        <taxon>Eurotiales</taxon>
        <taxon>Trichocomaceae</taxon>
        <taxon>Talaromyces</taxon>
        <taxon>Talaromyces sect. Islandici</taxon>
    </lineage>
</organism>
<proteinExistence type="predicted"/>
<feature type="domain" description="2EXR" evidence="1">
    <location>
        <begin position="5"/>
        <end position="122"/>
    </location>
</feature>
<gene>
    <name evidence="2" type="ORF">PISL3812_09759</name>
</gene>
<dbReference type="OMA" id="CHEFRHD"/>
<accession>A0A0U1MAP8</accession>
<dbReference type="Proteomes" id="UP000054383">
    <property type="component" value="Unassembled WGS sequence"/>
</dbReference>
<dbReference type="OrthoDB" id="3546385at2759"/>
<dbReference type="STRING" id="28573.A0A0U1MAP8"/>
<protein>
    <recommendedName>
        <fullName evidence="1">2EXR domain-containing protein</fullName>
    </recommendedName>
</protein>
<keyword evidence="3" id="KW-1185">Reference proteome</keyword>
<reference evidence="2 3" key="1">
    <citation type="submission" date="2015-04" db="EMBL/GenBank/DDBJ databases">
        <authorList>
            <person name="Syromyatnikov M.Y."/>
            <person name="Popov V.N."/>
        </authorList>
    </citation>
    <scope>NUCLEOTIDE SEQUENCE [LARGE SCALE GENOMIC DNA]</scope>
    <source>
        <strain evidence="2">WF-38-12</strain>
    </source>
</reference>
<sequence length="279" mass="33117">MATTFPLFQRLPTELRLQVWSNTLPKRTENPLYFYTKRCWEPRHLTEADNDYDPDAEHNINLEFRHENLDPLEVEVPLFFVNHEAHNLALEWIKRQGLKLRFNREKQSLVFLRPFHPESDTLYVSEEKWTEFHCDPVDRLFAADLEDISVGTPAPAFTRLAVPDELLLKDPDALSELFESYYGFDELFIILSGQSNGSWYDIKDIQPQEWWELDNVDAQRPSFHWNLGTKSFQWTGYDGDIRDCPMYDVLQHASSELTSKLLYVRKERFDIRPVFVIRK</sequence>
<dbReference type="PANTHER" id="PTHR35910:SF6">
    <property type="entry name" value="2EXR DOMAIN-CONTAINING PROTEIN"/>
    <property type="match status" value="1"/>
</dbReference>
<evidence type="ECO:0000259" key="1">
    <source>
        <dbReference type="Pfam" id="PF20150"/>
    </source>
</evidence>
<name>A0A0U1MAP8_TALIS</name>
<dbReference type="PANTHER" id="PTHR35910">
    <property type="entry name" value="2EXR DOMAIN-CONTAINING PROTEIN"/>
    <property type="match status" value="1"/>
</dbReference>
<dbReference type="InterPro" id="IPR045518">
    <property type="entry name" value="2EXR"/>
</dbReference>